<comment type="caution">
    <text evidence="1">The sequence shown here is derived from an EMBL/GenBank/DDBJ whole genome shotgun (WGS) entry which is preliminary data.</text>
</comment>
<organism evidence="1">
    <name type="scientific">marine sediment metagenome</name>
    <dbReference type="NCBI Taxonomy" id="412755"/>
    <lineage>
        <taxon>unclassified sequences</taxon>
        <taxon>metagenomes</taxon>
        <taxon>ecological metagenomes</taxon>
    </lineage>
</organism>
<protein>
    <submittedName>
        <fullName evidence="1">Uncharacterized protein</fullName>
    </submittedName>
</protein>
<proteinExistence type="predicted"/>
<dbReference type="AlphaFoldDB" id="A0A0F9ALQ3"/>
<dbReference type="EMBL" id="LAZR01042114">
    <property type="protein sequence ID" value="KKL10305.1"/>
    <property type="molecule type" value="Genomic_DNA"/>
</dbReference>
<evidence type="ECO:0000313" key="1">
    <source>
        <dbReference type="EMBL" id="KKL10305.1"/>
    </source>
</evidence>
<gene>
    <name evidence="1" type="ORF">LCGC14_2557160</name>
</gene>
<name>A0A0F9ALQ3_9ZZZZ</name>
<sequence>MEALDIGRAVFPDASDEWLSDAIWGHTGYPAFWRRGNPVKQMYQQLRRLKRVLDKGGRPCGFCTSPLEDDDRFECKKCRAALDRAAGRMV</sequence>
<accession>A0A0F9ALQ3</accession>
<reference evidence="1" key="1">
    <citation type="journal article" date="2015" name="Nature">
        <title>Complex archaea that bridge the gap between prokaryotes and eukaryotes.</title>
        <authorList>
            <person name="Spang A."/>
            <person name="Saw J.H."/>
            <person name="Jorgensen S.L."/>
            <person name="Zaremba-Niedzwiedzka K."/>
            <person name="Martijn J."/>
            <person name="Lind A.E."/>
            <person name="van Eijk R."/>
            <person name="Schleper C."/>
            <person name="Guy L."/>
            <person name="Ettema T.J."/>
        </authorList>
    </citation>
    <scope>NUCLEOTIDE SEQUENCE</scope>
</reference>